<evidence type="ECO:0000256" key="1">
    <source>
        <dbReference type="SAM" id="MobiDB-lite"/>
    </source>
</evidence>
<dbReference type="AlphaFoldDB" id="A0A8H6WAG2"/>
<comment type="caution">
    <text evidence="2">The sequence shown here is derived from an EMBL/GenBank/DDBJ whole genome shotgun (WGS) entry which is preliminary data.</text>
</comment>
<feature type="region of interest" description="Disordered" evidence="1">
    <location>
        <begin position="52"/>
        <end position="78"/>
    </location>
</feature>
<sequence>MSYMFVYRAVKNIKQVNVHGLGNYAYEANQDKVNDDDGLVDRGWLQELLAMENNARTENEQRDGDESGDSEEASGEIGRASRAHRYVLRSRVDAPIQLATVPDPILTSRRSKGSVLSPAECALARILYARGWTGLEITTTALQRPPSSSGGYSAVWRAIKNDQDDKSVDHETVDKIRLAQLIENEDSTAVAARQAKRNTMANLHSPDHEATRKAHDQTAMRPTSRKSKSARNICSVPTPNMSLEHFLSHIEPTMDFSANIGLFHYRGINTIGELRAAFRRDDEGDSWGALVHSLRNNAGGYAGLDDYRLFLLQQAISEKF</sequence>
<evidence type="ECO:0000313" key="3">
    <source>
        <dbReference type="Proteomes" id="UP000636479"/>
    </source>
</evidence>
<feature type="compositionally biased region" description="Basic and acidic residues" evidence="1">
    <location>
        <begin position="205"/>
        <end position="218"/>
    </location>
</feature>
<accession>A0A8H6WAG2</accession>
<feature type="region of interest" description="Disordered" evidence="1">
    <location>
        <begin position="203"/>
        <end position="233"/>
    </location>
</feature>
<organism evidence="2 3">
    <name type="scientific">Mycena indigotica</name>
    <dbReference type="NCBI Taxonomy" id="2126181"/>
    <lineage>
        <taxon>Eukaryota</taxon>
        <taxon>Fungi</taxon>
        <taxon>Dikarya</taxon>
        <taxon>Basidiomycota</taxon>
        <taxon>Agaricomycotina</taxon>
        <taxon>Agaricomycetes</taxon>
        <taxon>Agaricomycetidae</taxon>
        <taxon>Agaricales</taxon>
        <taxon>Marasmiineae</taxon>
        <taxon>Mycenaceae</taxon>
        <taxon>Mycena</taxon>
    </lineage>
</organism>
<dbReference type="RefSeq" id="XP_037222627.1">
    <property type="nucleotide sequence ID" value="XM_037362335.1"/>
</dbReference>
<feature type="compositionally biased region" description="Basic and acidic residues" evidence="1">
    <location>
        <begin position="55"/>
        <end position="65"/>
    </location>
</feature>
<keyword evidence="3" id="KW-1185">Reference proteome</keyword>
<dbReference type="GeneID" id="59344851"/>
<proteinExistence type="predicted"/>
<dbReference type="EMBL" id="JACAZF010000004">
    <property type="protein sequence ID" value="KAF7307608.1"/>
    <property type="molecule type" value="Genomic_DNA"/>
</dbReference>
<reference evidence="2" key="1">
    <citation type="submission" date="2020-05" db="EMBL/GenBank/DDBJ databases">
        <title>Mycena genomes resolve the evolution of fungal bioluminescence.</title>
        <authorList>
            <person name="Tsai I.J."/>
        </authorList>
    </citation>
    <scope>NUCLEOTIDE SEQUENCE</scope>
    <source>
        <strain evidence="2">171206Taipei</strain>
    </source>
</reference>
<dbReference type="Proteomes" id="UP000636479">
    <property type="component" value="Unassembled WGS sequence"/>
</dbReference>
<name>A0A8H6WAG2_9AGAR</name>
<protein>
    <submittedName>
        <fullName evidence="2">Uncharacterized protein</fullName>
    </submittedName>
</protein>
<gene>
    <name evidence="2" type="ORF">MIND_00556000</name>
</gene>
<evidence type="ECO:0000313" key="2">
    <source>
        <dbReference type="EMBL" id="KAF7307608.1"/>
    </source>
</evidence>